<organism evidence="6 7">
    <name type="scientific">Novosphingobium organovorum</name>
    <dbReference type="NCBI Taxonomy" id="2930092"/>
    <lineage>
        <taxon>Bacteria</taxon>
        <taxon>Pseudomonadati</taxon>
        <taxon>Pseudomonadota</taxon>
        <taxon>Alphaproteobacteria</taxon>
        <taxon>Sphingomonadales</taxon>
        <taxon>Sphingomonadaceae</taxon>
        <taxon>Novosphingobium</taxon>
    </lineage>
</organism>
<dbReference type="Gene3D" id="3.40.50.10860">
    <property type="entry name" value="Leucine Dehydrogenase, chain A, domain 1"/>
    <property type="match status" value="1"/>
</dbReference>
<dbReference type="InterPro" id="IPR046346">
    <property type="entry name" value="Aminoacid_DH-like_N_sf"/>
</dbReference>
<keyword evidence="2 6" id="KW-0560">Oxidoreductase</keyword>
<feature type="domain" description="Shikimate dehydrogenase substrate binding N-terminal" evidence="5">
    <location>
        <begin position="32"/>
        <end position="119"/>
    </location>
</feature>
<dbReference type="Pfam" id="PF08501">
    <property type="entry name" value="Shikimate_dh_N"/>
    <property type="match status" value="1"/>
</dbReference>
<accession>A0ABT0BIQ3</accession>
<dbReference type="InterPro" id="IPR036291">
    <property type="entry name" value="NAD(P)-bd_dom_sf"/>
</dbReference>
<dbReference type="Gene3D" id="3.40.50.720">
    <property type="entry name" value="NAD(P)-binding Rossmann-like Domain"/>
    <property type="match status" value="1"/>
</dbReference>
<proteinExistence type="predicted"/>
<dbReference type="EMBL" id="JALHLF010000137">
    <property type="protein sequence ID" value="MCJ2184728.1"/>
    <property type="molecule type" value="Genomic_DNA"/>
</dbReference>
<dbReference type="GO" id="GO:0004764">
    <property type="term" value="F:shikimate 3-dehydrogenase (NADP+) activity"/>
    <property type="evidence" value="ECO:0007669"/>
    <property type="project" value="UniProtKB-EC"/>
</dbReference>
<dbReference type="SUPFAM" id="SSF53223">
    <property type="entry name" value="Aminoacid dehydrogenase-like, N-terminal domain"/>
    <property type="match status" value="1"/>
</dbReference>
<evidence type="ECO:0000256" key="4">
    <source>
        <dbReference type="SAM" id="MobiDB-lite"/>
    </source>
</evidence>
<keyword evidence="7" id="KW-1185">Reference proteome</keyword>
<feature type="region of interest" description="Disordered" evidence="4">
    <location>
        <begin position="1"/>
        <end position="27"/>
    </location>
</feature>
<keyword evidence="3" id="KW-0057">Aromatic amino acid biosynthesis</keyword>
<evidence type="ECO:0000256" key="2">
    <source>
        <dbReference type="ARBA" id="ARBA00023002"/>
    </source>
</evidence>
<dbReference type="InterPro" id="IPR022893">
    <property type="entry name" value="Shikimate_DH_fam"/>
</dbReference>
<keyword evidence="3" id="KW-0028">Amino-acid biosynthesis</keyword>
<dbReference type="CDD" id="cd01065">
    <property type="entry name" value="NAD_bind_Shikimate_DH"/>
    <property type="match status" value="1"/>
</dbReference>
<dbReference type="EC" id="1.1.1.25" evidence="6"/>
<evidence type="ECO:0000256" key="3">
    <source>
        <dbReference type="ARBA" id="ARBA00023141"/>
    </source>
</evidence>
<dbReference type="PANTHER" id="PTHR21089:SF1">
    <property type="entry name" value="BIFUNCTIONAL 3-DEHYDROQUINATE DEHYDRATASE_SHIKIMATE DEHYDROGENASE, CHLOROPLASTIC"/>
    <property type="match status" value="1"/>
</dbReference>
<evidence type="ECO:0000313" key="6">
    <source>
        <dbReference type="EMBL" id="MCJ2184728.1"/>
    </source>
</evidence>
<gene>
    <name evidence="6" type="ORF">MTR62_18830</name>
</gene>
<comment type="caution">
    <text evidence="6">The sequence shown here is derived from an EMBL/GenBank/DDBJ whole genome shotgun (WGS) entry which is preliminary data.</text>
</comment>
<dbReference type="NCBIfam" id="NF009201">
    <property type="entry name" value="PRK12549.1"/>
    <property type="match status" value="1"/>
</dbReference>
<sequence length="310" mass="32816">MGSITKTANRRDAAPQRSAAGTSATRTRTAGLVGRAILASQSPVIHETEAAEHGAALAYMLVDFDALGLDDAALGPTLDLLRGIGLSGVNITHPFKQQVIDLLDEVEPTARALGAVNCVRFEDGRMIGFNSDWVGFGWLLDSALPGRALACVAQMGAGGAGSATAWALLAKGTRELRLHDVSAERCEALAQRLRTHFPEADVRVVSSAAEAIAGADGVVQSTPVGMADHPGVPFDPDLLEARQWLADVIYFPRESELVRRARAAGLVAVGGEAMVVGQAADPFRRFTGLEPDRARMMEALRLRLEANETT</sequence>
<evidence type="ECO:0000313" key="7">
    <source>
        <dbReference type="Proteomes" id="UP001162881"/>
    </source>
</evidence>
<evidence type="ECO:0000259" key="5">
    <source>
        <dbReference type="Pfam" id="PF08501"/>
    </source>
</evidence>
<dbReference type="SUPFAM" id="SSF51735">
    <property type="entry name" value="NAD(P)-binding Rossmann-fold domains"/>
    <property type="match status" value="1"/>
</dbReference>
<protein>
    <submittedName>
        <fullName evidence="6">Shikimate dehydrogenase</fullName>
        <ecNumber evidence="6">1.1.1.25</ecNumber>
    </submittedName>
</protein>
<feature type="compositionally biased region" description="Low complexity" evidence="4">
    <location>
        <begin position="17"/>
        <end position="27"/>
    </location>
</feature>
<dbReference type="PANTHER" id="PTHR21089">
    <property type="entry name" value="SHIKIMATE DEHYDROGENASE"/>
    <property type="match status" value="1"/>
</dbReference>
<dbReference type="Proteomes" id="UP001162881">
    <property type="component" value="Unassembled WGS sequence"/>
</dbReference>
<name>A0ABT0BIQ3_9SPHN</name>
<dbReference type="InterPro" id="IPR013708">
    <property type="entry name" value="Shikimate_DH-bd_N"/>
</dbReference>
<reference evidence="6" key="1">
    <citation type="submission" date="2022-03" db="EMBL/GenBank/DDBJ databases">
        <title>Identification of a novel bacterium isolated from mangrove sediments.</title>
        <authorList>
            <person name="Pan X."/>
        </authorList>
    </citation>
    <scope>NUCLEOTIDE SEQUENCE</scope>
    <source>
        <strain evidence="6">B1949</strain>
    </source>
</reference>
<comment type="pathway">
    <text evidence="1">Metabolic intermediate biosynthesis; chorismate biosynthesis; chorismate from D-erythrose 4-phosphate and phosphoenolpyruvate: step 4/7.</text>
</comment>
<dbReference type="RefSeq" id="WP_244023847.1">
    <property type="nucleotide sequence ID" value="NZ_JALHLF010000137.1"/>
</dbReference>
<evidence type="ECO:0000256" key="1">
    <source>
        <dbReference type="ARBA" id="ARBA00004871"/>
    </source>
</evidence>